<sequence>MYQPFNQGEDHINPHWDDVLRFDRSTGAGPSREPASFLQDPNLTASFYDDVNEDERTPLLRKIISPSRKNVKRWTQSMWRRILVLNVLPVLIVVAWCAVPIPFDDAVTPPPPNGTIPNDTISNNAITASPSYNTATLYGASWPDLQDRHNTSSFSITNDTFSILRLPSNTNSDPVEINFWFFLFFYFGIYNAIALLLITKIFSIYALNWWPKALGGIWTYCIFWMLSQGAGACIYFTDLKSETLTWVFLTFITMAMPLLVAFTIIRSQNRNVYRNSLTEAQKIFLQTQERRAPASYVRFLWFCTALFIALFALVAGEGYAYLFLATLPHGPIDALVYVYSWVGVIYLLDAATEYIIENKIRSYPLASAFKLYFFMIYFIFYRNLFARLRSIDQFALVQLASSLWVCFFYPLTMTSTWHWLMSMCFGTAQPLDEYRRKIGRSFYIRNLAENTTMIGFLLWVNILHFGPNASAYPYFQFDDVNTDKNPYTLQLTFLASLVVWVSELISAFVTRQIFKCGFNHSVTEEAVKDYERYPEMIVVFVLVSVHIMQDMLLALLKLTFQ</sequence>
<comment type="caution">
    <text evidence="2">The sequence shown here is derived from an EMBL/GenBank/DDBJ whole genome shotgun (WGS) entry which is preliminary data.</text>
</comment>
<organism evidence="2 3">
    <name type="scientific">Jimgerdemannia flammicorona</name>
    <dbReference type="NCBI Taxonomy" id="994334"/>
    <lineage>
        <taxon>Eukaryota</taxon>
        <taxon>Fungi</taxon>
        <taxon>Fungi incertae sedis</taxon>
        <taxon>Mucoromycota</taxon>
        <taxon>Mucoromycotina</taxon>
        <taxon>Endogonomycetes</taxon>
        <taxon>Endogonales</taxon>
        <taxon>Endogonaceae</taxon>
        <taxon>Jimgerdemannia</taxon>
    </lineage>
</organism>
<keyword evidence="1" id="KW-0812">Transmembrane</keyword>
<feature type="transmembrane region" description="Helical" evidence="1">
    <location>
        <begin position="487"/>
        <end position="509"/>
    </location>
</feature>
<feature type="transmembrane region" description="Helical" evidence="1">
    <location>
        <begin position="363"/>
        <end position="381"/>
    </location>
</feature>
<reference evidence="2 3" key="1">
    <citation type="journal article" date="2018" name="New Phytol.">
        <title>Phylogenomics of Endogonaceae and evolution of mycorrhizas within Mucoromycota.</title>
        <authorList>
            <person name="Chang Y."/>
            <person name="Desiro A."/>
            <person name="Na H."/>
            <person name="Sandor L."/>
            <person name="Lipzen A."/>
            <person name="Clum A."/>
            <person name="Barry K."/>
            <person name="Grigoriev I.V."/>
            <person name="Martin F.M."/>
            <person name="Stajich J.E."/>
            <person name="Smith M.E."/>
            <person name="Bonito G."/>
            <person name="Spatafora J.W."/>
        </authorList>
    </citation>
    <scope>NUCLEOTIDE SEQUENCE [LARGE SCALE GENOMIC DNA]</scope>
    <source>
        <strain evidence="2 3">GMNB39</strain>
    </source>
</reference>
<dbReference type="PANTHER" id="PTHR40467:SF1">
    <property type="match status" value="1"/>
</dbReference>
<feature type="transmembrane region" description="Helical" evidence="1">
    <location>
        <begin position="334"/>
        <end position="356"/>
    </location>
</feature>
<feature type="transmembrane region" description="Helical" evidence="1">
    <location>
        <begin position="537"/>
        <end position="556"/>
    </location>
</feature>
<dbReference type="OrthoDB" id="5541877at2759"/>
<accession>A0A433DGZ9</accession>
<proteinExistence type="predicted"/>
<name>A0A433DGZ9_9FUNG</name>
<dbReference type="InterPro" id="IPR039966">
    <property type="entry name" value="C553.12c"/>
</dbReference>
<feature type="transmembrane region" description="Helical" evidence="1">
    <location>
        <begin position="179"/>
        <end position="205"/>
    </location>
</feature>
<evidence type="ECO:0000256" key="1">
    <source>
        <dbReference type="SAM" id="Phobius"/>
    </source>
</evidence>
<dbReference type="AlphaFoldDB" id="A0A433DGZ9"/>
<dbReference type="PANTHER" id="PTHR40467">
    <property type="match status" value="1"/>
</dbReference>
<feature type="transmembrane region" description="Helical" evidence="1">
    <location>
        <begin position="299"/>
        <end position="322"/>
    </location>
</feature>
<feature type="transmembrane region" description="Helical" evidence="1">
    <location>
        <begin position="401"/>
        <end position="426"/>
    </location>
</feature>
<protein>
    <submittedName>
        <fullName evidence="2">Uncharacterized protein</fullName>
    </submittedName>
</protein>
<keyword evidence="1" id="KW-0472">Membrane</keyword>
<keyword evidence="1" id="KW-1133">Transmembrane helix</keyword>
<feature type="transmembrane region" description="Helical" evidence="1">
    <location>
        <begin position="217"/>
        <end position="237"/>
    </location>
</feature>
<dbReference type="EMBL" id="RBNI01001658">
    <property type="protein sequence ID" value="RUP50143.1"/>
    <property type="molecule type" value="Genomic_DNA"/>
</dbReference>
<evidence type="ECO:0000313" key="3">
    <source>
        <dbReference type="Proteomes" id="UP000268093"/>
    </source>
</evidence>
<feature type="transmembrane region" description="Helical" evidence="1">
    <location>
        <begin position="82"/>
        <end position="103"/>
    </location>
</feature>
<feature type="transmembrane region" description="Helical" evidence="1">
    <location>
        <begin position="243"/>
        <end position="265"/>
    </location>
</feature>
<keyword evidence="3" id="KW-1185">Reference proteome</keyword>
<dbReference type="Proteomes" id="UP000268093">
    <property type="component" value="Unassembled WGS sequence"/>
</dbReference>
<evidence type="ECO:0000313" key="2">
    <source>
        <dbReference type="EMBL" id="RUP50143.1"/>
    </source>
</evidence>
<feature type="transmembrane region" description="Helical" evidence="1">
    <location>
        <begin position="447"/>
        <end position="467"/>
    </location>
</feature>
<gene>
    <name evidence="2" type="ORF">BC936DRAFT_140194</name>
</gene>